<proteinExistence type="predicted"/>
<evidence type="ECO:0000313" key="6">
    <source>
        <dbReference type="Proteomes" id="UP000034455"/>
    </source>
</evidence>
<evidence type="ECO:0000256" key="4">
    <source>
        <dbReference type="ARBA" id="ARBA00023136"/>
    </source>
</evidence>
<sequence length="68" mass="7485">MNEVNKVIYIVLAVFLGSFGIHKFYARKTGMGLLFLVFCWTGIPQILAIIGAIITVFKPADQNGNVLV</sequence>
<dbReference type="Pfam" id="PF05154">
    <property type="entry name" value="TM2"/>
    <property type="match status" value="1"/>
</dbReference>
<dbReference type="RefSeq" id="WP_019467917.1">
    <property type="nucleotide sequence ID" value="NZ_BKAS01000031.1"/>
</dbReference>
<dbReference type="GO" id="GO:0016020">
    <property type="term" value="C:membrane"/>
    <property type="evidence" value="ECO:0007669"/>
    <property type="project" value="UniProtKB-SubCell"/>
</dbReference>
<keyword evidence="4" id="KW-0472">Membrane</keyword>
<evidence type="ECO:0000313" key="5">
    <source>
        <dbReference type="EMBL" id="KKI63116.1"/>
    </source>
</evidence>
<keyword evidence="3" id="KW-1133">Transmembrane helix</keyword>
<dbReference type="InterPro" id="IPR007829">
    <property type="entry name" value="TM2"/>
</dbReference>
<dbReference type="Proteomes" id="UP000034455">
    <property type="component" value="Unassembled WGS sequence"/>
</dbReference>
<comment type="caution">
    <text evidence="5">The sequence shown here is derived from an EMBL/GenBank/DDBJ whole genome shotgun (WGS) entry which is preliminary data.</text>
</comment>
<comment type="subcellular location">
    <subcellularLocation>
        <location evidence="1">Membrane</location>
        <topology evidence="1">Multi-pass membrane protein</topology>
    </subcellularLocation>
</comment>
<reference evidence="5 6" key="1">
    <citation type="submission" date="2015-03" db="EMBL/GenBank/DDBJ databases">
        <title>Genome Assembly of Staphylococcus cohnii subsp. cohnii strain G22B2.</title>
        <authorList>
            <person name="Nair G."/>
            <person name="Kaur G."/>
            <person name="Khatri I."/>
            <person name="Singh N.K."/>
            <person name="Sathyabama S."/>
            <person name="Maurya S.K."/>
            <person name="Subramanian S."/>
            <person name="Agrewala J.N."/>
            <person name="Mayilraj S."/>
        </authorList>
    </citation>
    <scope>NUCLEOTIDE SEQUENCE [LARGE SCALE GENOMIC DNA]</scope>
    <source>
        <strain evidence="5 6">G22B2</strain>
    </source>
</reference>
<keyword evidence="2" id="KW-0812">Transmembrane</keyword>
<name>A0A0F5XHH3_STACC</name>
<evidence type="ECO:0000256" key="1">
    <source>
        <dbReference type="ARBA" id="ARBA00004141"/>
    </source>
</evidence>
<dbReference type="GeneID" id="78331682"/>
<dbReference type="PATRIC" id="fig|74704.4.peg.2685"/>
<gene>
    <name evidence="5" type="ORF">UF66_0972</name>
</gene>
<dbReference type="AlphaFoldDB" id="A0A0F5XHH3"/>
<accession>A0A0F5XHH3</accession>
<protein>
    <submittedName>
        <fullName evidence="5">Uncharacterized protein</fullName>
    </submittedName>
</protein>
<organism evidence="5 6">
    <name type="scientific">Staphylococcus cohnii subsp. cohnii</name>
    <dbReference type="NCBI Taxonomy" id="74704"/>
    <lineage>
        <taxon>Bacteria</taxon>
        <taxon>Bacillati</taxon>
        <taxon>Bacillota</taxon>
        <taxon>Bacilli</taxon>
        <taxon>Bacillales</taxon>
        <taxon>Staphylococcaceae</taxon>
        <taxon>Staphylococcus</taxon>
        <taxon>Staphylococcus cohnii species complex</taxon>
    </lineage>
</organism>
<evidence type="ECO:0000256" key="2">
    <source>
        <dbReference type="ARBA" id="ARBA00022692"/>
    </source>
</evidence>
<dbReference type="EMBL" id="LAKJ01000018">
    <property type="protein sequence ID" value="KKI63116.1"/>
    <property type="molecule type" value="Genomic_DNA"/>
</dbReference>
<evidence type="ECO:0000256" key="3">
    <source>
        <dbReference type="ARBA" id="ARBA00022989"/>
    </source>
</evidence>